<dbReference type="EnsemblPlants" id="Pp3c26_11730V3.3">
    <property type="protein sequence ID" value="Pp3c26_11730V3.3"/>
    <property type="gene ID" value="Pp3c26_11730"/>
</dbReference>
<evidence type="ECO:0000259" key="7">
    <source>
        <dbReference type="Pfam" id="PF13193"/>
    </source>
</evidence>
<dbReference type="EMBL" id="ABEU02000026">
    <property type="protein sequence ID" value="PNR27056.1"/>
    <property type="molecule type" value="Genomic_DNA"/>
</dbReference>
<dbReference type="PROSITE" id="PS00455">
    <property type="entry name" value="AMP_BINDING"/>
    <property type="match status" value="1"/>
</dbReference>
<comment type="similarity">
    <text evidence="1">Belongs to the ATP-dependent AMP-binding enzyme family.</text>
</comment>
<dbReference type="Pfam" id="PF13193">
    <property type="entry name" value="AMP-binding_C"/>
    <property type="match status" value="1"/>
</dbReference>
<dbReference type="Gramene" id="Pp3c26_11730V3.1">
    <property type="protein sequence ID" value="Pp3c26_11730V3.1"/>
    <property type="gene ID" value="Pp3c26_11730"/>
</dbReference>
<keyword evidence="4" id="KW-0067">ATP-binding</keyword>
<evidence type="ECO:0000256" key="2">
    <source>
        <dbReference type="ARBA" id="ARBA00022598"/>
    </source>
</evidence>
<dbReference type="PANTHER" id="PTHR24096">
    <property type="entry name" value="LONG-CHAIN-FATTY-ACID--COA LIGASE"/>
    <property type="match status" value="1"/>
</dbReference>
<keyword evidence="2" id="KW-0436">Ligase</keyword>
<dbReference type="InterPro" id="IPR025110">
    <property type="entry name" value="AMP-bd_C"/>
</dbReference>
<keyword evidence="3" id="KW-0547">Nucleotide-binding</keyword>
<feature type="transmembrane region" description="Helical" evidence="5">
    <location>
        <begin position="100"/>
        <end position="120"/>
    </location>
</feature>
<evidence type="ECO:0000313" key="10">
    <source>
        <dbReference type="Proteomes" id="UP000006727"/>
    </source>
</evidence>
<evidence type="ECO:0008006" key="11">
    <source>
        <dbReference type="Google" id="ProtNLM"/>
    </source>
</evidence>
<dbReference type="InterPro" id="IPR020845">
    <property type="entry name" value="AMP-binding_CS"/>
</dbReference>
<dbReference type="STRING" id="3218.A9RFJ5"/>
<evidence type="ECO:0000313" key="9">
    <source>
        <dbReference type="EnsemblPlants" id="Pp3c26_11730V3.1"/>
    </source>
</evidence>
<sequence length="552" mass="60459">MEHLPEGTDPRSGYCSSDGIYYSKRPPVWIPPTRNFDLVSFVFAPQFGDRVAMVDAPTGRSLTYAQLERNVRVVAAGLYKNLGVRQYDVVMLLSPNSIEFAVVFFAVMSLGAVLTTVNSVNTTGEIQKQMNDAGAKFIITTAALTEKIAGVDLPVVIFGDDEVVPSFGSRATHRYSELLRTDTNGVPRIQISQDDIAALLYSSGTTGLSKGVVVTHRNFISCSCLYNSGVDEVFSSDHVLLVLLPMFHVYGLAICTMCSLARGIKVVVMPQFNFVEMLSFIQTYKITHLPLVPPIIIALAKQDVVLKFDLSSLFQIGSGAAPLGKDILSLCAKRFPNVKLKQGYGLTESTGACSTAPTNVSDMDAHYGASGILLPNTQGMIIDPVTNKPMPPTKQGEFWIRGPSIVKEYFKNPKATSETIDKDGWLHTGDLVMIDNDGYIHVLDRLKELIKYNAYQVAPAELEALLLSHPSILDCAVIPYPDEVAGQIPMAYIVQKPGKKFTEDEIMDWVGKQVAPYKKVRKVAFINAIPKSASGKILRRELLQSATAKPRL</sequence>
<reference evidence="9" key="3">
    <citation type="submission" date="2020-12" db="UniProtKB">
        <authorList>
            <consortium name="EnsemblPlants"/>
        </authorList>
    </citation>
    <scope>IDENTIFICATION</scope>
</reference>
<feature type="domain" description="AMP-dependent synthetase/ligase" evidence="6">
    <location>
        <begin position="44"/>
        <end position="410"/>
    </location>
</feature>
<dbReference type="InterPro" id="IPR000873">
    <property type="entry name" value="AMP-dep_synth/lig_dom"/>
</dbReference>
<dbReference type="EnsemblPlants" id="Pp3c26_11730V3.1">
    <property type="protein sequence ID" value="Pp3c26_11730V3.1"/>
    <property type="gene ID" value="Pp3c26_11730"/>
</dbReference>
<dbReference type="InterPro" id="IPR045851">
    <property type="entry name" value="AMP-bd_C_sf"/>
</dbReference>
<keyword evidence="5" id="KW-0812">Transmembrane</keyword>
<evidence type="ECO:0000256" key="1">
    <source>
        <dbReference type="ARBA" id="ARBA00006432"/>
    </source>
</evidence>
<dbReference type="EnsemblPlants" id="Pp3c26_11730V3.2">
    <property type="protein sequence ID" value="Pp3c26_11730V3.2"/>
    <property type="gene ID" value="Pp3c26_11730"/>
</dbReference>
<dbReference type="KEGG" id="ppp:112277953"/>
<dbReference type="Pfam" id="PF00501">
    <property type="entry name" value="AMP-binding"/>
    <property type="match status" value="1"/>
</dbReference>
<dbReference type="FunFam" id="3.30.300.30:FF:000007">
    <property type="entry name" value="4-coumarate--CoA ligase 2"/>
    <property type="match status" value="1"/>
</dbReference>
<evidence type="ECO:0000313" key="8">
    <source>
        <dbReference type="EMBL" id="PNR27056.1"/>
    </source>
</evidence>
<dbReference type="GeneID" id="112277953"/>
<dbReference type="OMA" id="EMRCGSA"/>
<dbReference type="GO" id="GO:0016405">
    <property type="term" value="F:CoA-ligase activity"/>
    <property type="evidence" value="ECO:0000318"/>
    <property type="project" value="GO_Central"/>
</dbReference>
<proteinExistence type="inferred from homology"/>
<dbReference type="RefSeq" id="XP_024366619.1">
    <property type="nucleotide sequence ID" value="XM_024510851.2"/>
</dbReference>
<dbReference type="AlphaFoldDB" id="A9RFJ5"/>
<reference evidence="8 10" key="1">
    <citation type="journal article" date="2008" name="Science">
        <title>The Physcomitrella genome reveals evolutionary insights into the conquest of land by plants.</title>
        <authorList>
            <person name="Rensing S."/>
            <person name="Lang D."/>
            <person name="Zimmer A."/>
            <person name="Terry A."/>
            <person name="Salamov A."/>
            <person name="Shapiro H."/>
            <person name="Nishiyama T."/>
            <person name="Perroud P.-F."/>
            <person name="Lindquist E."/>
            <person name="Kamisugi Y."/>
            <person name="Tanahashi T."/>
            <person name="Sakakibara K."/>
            <person name="Fujita T."/>
            <person name="Oishi K."/>
            <person name="Shin-I T."/>
            <person name="Kuroki Y."/>
            <person name="Toyoda A."/>
            <person name="Suzuki Y."/>
            <person name="Hashimoto A."/>
            <person name="Yamaguchi K."/>
            <person name="Sugano A."/>
            <person name="Kohara Y."/>
            <person name="Fujiyama A."/>
            <person name="Anterola A."/>
            <person name="Aoki S."/>
            <person name="Ashton N."/>
            <person name="Barbazuk W.B."/>
            <person name="Barker E."/>
            <person name="Bennetzen J."/>
            <person name="Bezanilla M."/>
            <person name="Blankenship R."/>
            <person name="Cho S.H."/>
            <person name="Dutcher S."/>
            <person name="Estelle M."/>
            <person name="Fawcett J.A."/>
            <person name="Gundlach H."/>
            <person name="Hanada K."/>
            <person name="Heyl A."/>
            <person name="Hicks K.A."/>
            <person name="Hugh J."/>
            <person name="Lohr M."/>
            <person name="Mayer K."/>
            <person name="Melkozernov A."/>
            <person name="Murata T."/>
            <person name="Nelson D."/>
            <person name="Pils B."/>
            <person name="Prigge M."/>
            <person name="Reiss B."/>
            <person name="Renner T."/>
            <person name="Rombauts S."/>
            <person name="Rushton P."/>
            <person name="Sanderfoot A."/>
            <person name="Schween G."/>
            <person name="Shiu S.-H."/>
            <person name="Stueber K."/>
            <person name="Theodoulou F.L."/>
            <person name="Tu H."/>
            <person name="Van de Peer Y."/>
            <person name="Verrier P.J."/>
            <person name="Waters E."/>
            <person name="Wood A."/>
            <person name="Yang L."/>
            <person name="Cove D."/>
            <person name="Cuming A."/>
            <person name="Hasebe M."/>
            <person name="Lucas S."/>
            <person name="Mishler D.B."/>
            <person name="Reski R."/>
            <person name="Grigoriev I."/>
            <person name="Quatrano R.S."/>
            <person name="Boore J.L."/>
        </authorList>
    </citation>
    <scope>NUCLEOTIDE SEQUENCE [LARGE SCALE GENOMIC DNA]</scope>
    <source>
        <strain evidence="9 10">cv. Gransden 2004</strain>
    </source>
</reference>
<dbReference type="FunFam" id="3.40.50.12780:FF:000003">
    <property type="entry name" value="Long-chain-fatty-acid--CoA ligase FadD"/>
    <property type="match status" value="1"/>
</dbReference>
<dbReference type="Gramene" id="Pp3c26_11730V3.2">
    <property type="protein sequence ID" value="Pp3c26_11730V3.2"/>
    <property type="gene ID" value="Pp3c26_11730"/>
</dbReference>
<keyword evidence="5" id="KW-0472">Membrane</keyword>
<dbReference type="SUPFAM" id="SSF56801">
    <property type="entry name" value="Acetyl-CoA synthetase-like"/>
    <property type="match status" value="1"/>
</dbReference>
<dbReference type="InterPro" id="IPR042099">
    <property type="entry name" value="ANL_N_sf"/>
</dbReference>
<feature type="domain" description="AMP-binding enzyme C-terminal" evidence="7">
    <location>
        <begin position="461"/>
        <end position="536"/>
    </location>
</feature>
<reference evidence="8 10" key="2">
    <citation type="journal article" date="2018" name="Plant J.">
        <title>The Physcomitrella patens chromosome-scale assembly reveals moss genome structure and evolution.</title>
        <authorList>
            <person name="Lang D."/>
            <person name="Ullrich K.K."/>
            <person name="Murat F."/>
            <person name="Fuchs J."/>
            <person name="Jenkins J."/>
            <person name="Haas F.B."/>
            <person name="Piednoel M."/>
            <person name="Gundlach H."/>
            <person name="Van Bel M."/>
            <person name="Meyberg R."/>
            <person name="Vives C."/>
            <person name="Morata J."/>
            <person name="Symeonidi A."/>
            <person name="Hiss M."/>
            <person name="Muchero W."/>
            <person name="Kamisugi Y."/>
            <person name="Saleh O."/>
            <person name="Blanc G."/>
            <person name="Decker E.L."/>
            <person name="van Gessel N."/>
            <person name="Grimwood J."/>
            <person name="Hayes R.D."/>
            <person name="Graham S.W."/>
            <person name="Gunter L.E."/>
            <person name="McDaniel S.F."/>
            <person name="Hoernstein S.N.W."/>
            <person name="Larsson A."/>
            <person name="Li F.W."/>
            <person name="Perroud P.F."/>
            <person name="Phillips J."/>
            <person name="Ranjan P."/>
            <person name="Rokshar D.S."/>
            <person name="Rothfels C.J."/>
            <person name="Schneider L."/>
            <person name="Shu S."/>
            <person name="Stevenson D.W."/>
            <person name="Thummler F."/>
            <person name="Tillich M."/>
            <person name="Villarreal Aguilar J.C."/>
            <person name="Widiez T."/>
            <person name="Wong G.K."/>
            <person name="Wymore A."/>
            <person name="Zhang Y."/>
            <person name="Zimmer A.D."/>
            <person name="Quatrano R.S."/>
            <person name="Mayer K.F.X."/>
            <person name="Goodstein D."/>
            <person name="Casacuberta J.M."/>
            <person name="Vandepoele K."/>
            <person name="Reski R."/>
            <person name="Cuming A.C."/>
            <person name="Tuskan G.A."/>
            <person name="Maumus F."/>
            <person name="Salse J."/>
            <person name="Schmutz J."/>
            <person name="Rensing S.A."/>
        </authorList>
    </citation>
    <scope>NUCLEOTIDE SEQUENCE [LARGE SCALE GENOMIC DNA]</scope>
    <source>
        <strain evidence="9 10">cv. Gransden 2004</strain>
    </source>
</reference>
<protein>
    <recommendedName>
        <fullName evidence="11">4-coumarate--CoA ligase</fullName>
    </recommendedName>
</protein>
<dbReference type="RefSeq" id="XP_024366617.1">
    <property type="nucleotide sequence ID" value="XM_024510849.2"/>
</dbReference>
<dbReference type="FunCoup" id="A9RFJ5">
    <property type="interactions" value="3381"/>
</dbReference>
<evidence type="ECO:0000259" key="6">
    <source>
        <dbReference type="Pfam" id="PF00501"/>
    </source>
</evidence>
<dbReference type="HOGENOM" id="CLU_000022_59_2_1"/>
<dbReference type="CDD" id="cd05904">
    <property type="entry name" value="4CL"/>
    <property type="match status" value="1"/>
</dbReference>
<dbReference type="RefSeq" id="XP_024366618.1">
    <property type="nucleotide sequence ID" value="XM_024510850.2"/>
</dbReference>
<dbReference type="GO" id="GO:0005524">
    <property type="term" value="F:ATP binding"/>
    <property type="evidence" value="ECO:0007669"/>
    <property type="project" value="UniProtKB-KW"/>
</dbReference>
<keyword evidence="5" id="KW-1133">Transmembrane helix</keyword>
<dbReference type="PaxDb" id="3218-PP1S6_265V6.1"/>
<organism evidence="8">
    <name type="scientific">Physcomitrium patens</name>
    <name type="common">Spreading-leaved earth moss</name>
    <name type="synonym">Physcomitrella patens</name>
    <dbReference type="NCBI Taxonomy" id="3218"/>
    <lineage>
        <taxon>Eukaryota</taxon>
        <taxon>Viridiplantae</taxon>
        <taxon>Streptophyta</taxon>
        <taxon>Embryophyta</taxon>
        <taxon>Bryophyta</taxon>
        <taxon>Bryophytina</taxon>
        <taxon>Bryopsida</taxon>
        <taxon>Funariidae</taxon>
        <taxon>Funariales</taxon>
        <taxon>Funariaceae</taxon>
        <taxon>Physcomitrium</taxon>
    </lineage>
</organism>
<keyword evidence="10" id="KW-1185">Reference proteome</keyword>
<dbReference type="Gramene" id="Pp3c26_11730V3.3">
    <property type="protein sequence ID" value="Pp3c26_11730V3.3"/>
    <property type="gene ID" value="Pp3c26_11730"/>
</dbReference>
<evidence type="ECO:0000256" key="5">
    <source>
        <dbReference type="SAM" id="Phobius"/>
    </source>
</evidence>
<evidence type="ECO:0000256" key="4">
    <source>
        <dbReference type="ARBA" id="ARBA00022840"/>
    </source>
</evidence>
<accession>A9RFJ5</accession>
<dbReference type="eggNOG" id="KOG1176">
    <property type="taxonomic scope" value="Eukaryota"/>
</dbReference>
<dbReference type="Gene3D" id="3.30.300.30">
    <property type="match status" value="1"/>
</dbReference>
<name>A9RFJ5_PHYPA</name>
<dbReference type="Gramene" id="Pp3c26_11730V3.5">
    <property type="protein sequence ID" value="Pp3c26_11730V3.5"/>
    <property type="gene ID" value="Pp3c26_11730"/>
</dbReference>
<dbReference type="PANTHER" id="PTHR24096:SF425">
    <property type="entry name" value="4-COUMARATE--COA LIGASE-LIKE 7"/>
    <property type="match status" value="1"/>
</dbReference>
<dbReference type="OrthoDB" id="10253869at2759"/>
<dbReference type="Proteomes" id="UP000006727">
    <property type="component" value="Chromosome 26"/>
</dbReference>
<evidence type="ECO:0000256" key="3">
    <source>
        <dbReference type="ARBA" id="ARBA00022741"/>
    </source>
</evidence>
<gene>
    <name evidence="9" type="primary">LOC112277953</name>
    <name evidence="8" type="ORF">PHYPA_030537</name>
</gene>
<dbReference type="Gene3D" id="3.40.50.12780">
    <property type="entry name" value="N-terminal domain of ligase-like"/>
    <property type="match status" value="1"/>
</dbReference>
<dbReference type="EnsemblPlants" id="Pp3c26_11730V3.5">
    <property type="protein sequence ID" value="Pp3c26_11730V3.5"/>
    <property type="gene ID" value="Pp3c26_11730"/>
</dbReference>